<dbReference type="GO" id="GO:0008270">
    <property type="term" value="F:zinc ion binding"/>
    <property type="evidence" value="ECO:0007669"/>
    <property type="project" value="InterPro"/>
</dbReference>
<dbReference type="AlphaFoldDB" id="A0A0S2IE03"/>
<name>A0A0S2IE03_9CHLO</name>
<keyword evidence="2" id="KW-0150">Chloroplast</keyword>
<evidence type="ECO:0000313" key="2">
    <source>
        <dbReference type="EMBL" id="ALO21699.1"/>
    </source>
</evidence>
<dbReference type="CDD" id="cd00085">
    <property type="entry name" value="HNHc"/>
    <property type="match status" value="1"/>
</dbReference>
<keyword evidence="2" id="KW-0255">Endonuclease</keyword>
<dbReference type="GO" id="GO:0003676">
    <property type="term" value="F:nucleic acid binding"/>
    <property type="evidence" value="ECO:0007669"/>
    <property type="project" value="InterPro"/>
</dbReference>
<proteinExistence type="predicted"/>
<dbReference type="Pfam" id="PF00078">
    <property type="entry name" value="RVT_1"/>
    <property type="match status" value="1"/>
</dbReference>
<dbReference type="InterPro" id="IPR025960">
    <property type="entry name" value="RVT_N"/>
</dbReference>
<feature type="domain" description="Reverse transcriptase" evidence="1">
    <location>
        <begin position="77"/>
        <end position="320"/>
    </location>
</feature>
<dbReference type="GO" id="GO:0004519">
    <property type="term" value="F:endonuclease activity"/>
    <property type="evidence" value="ECO:0007669"/>
    <property type="project" value="UniProtKB-KW"/>
</dbReference>
<dbReference type="Pfam" id="PF13655">
    <property type="entry name" value="RVT_N"/>
    <property type="match status" value="1"/>
</dbReference>
<dbReference type="SMART" id="SM00507">
    <property type="entry name" value="HNHc"/>
    <property type="match status" value="1"/>
</dbReference>
<organism evidence="2">
    <name type="scientific">Stephanosphaera pluvialis</name>
    <dbReference type="NCBI Taxonomy" id="51712"/>
    <lineage>
        <taxon>Eukaryota</taxon>
        <taxon>Viridiplantae</taxon>
        <taxon>Chlorophyta</taxon>
        <taxon>core chlorophytes</taxon>
        <taxon>Chlorophyceae</taxon>
        <taxon>CS clade</taxon>
        <taxon>Chlamydomonadales</taxon>
        <taxon>Haematococcaceae</taxon>
        <taxon>Stephanosphaera</taxon>
    </lineage>
</organism>
<dbReference type="Pfam" id="PF08388">
    <property type="entry name" value="GIIM"/>
    <property type="match status" value="1"/>
</dbReference>
<evidence type="ECO:0000259" key="1">
    <source>
        <dbReference type="PROSITE" id="PS50878"/>
    </source>
</evidence>
<dbReference type="PANTHER" id="PTHR34047">
    <property type="entry name" value="NUCLEAR INTRON MATURASE 1, MITOCHONDRIAL-RELATED"/>
    <property type="match status" value="1"/>
</dbReference>
<dbReference type="InterPro" id="IPR002711">
    <property type="entry name" value="HNH"/>
</dbReference>
<protein>
    <submittedName>
        <fullName evidence="2">Putative HNH endonuclease</fullName>
    </submittedName>
</protein>
<reference evidence="2" key="1">
    <citation type="journal article" date="2015" name="BMC Evol. Biol.">
        <title>Chloroplast phylogenomic analysis of chlorophyte green algae identifies a novel lineage sister to the Sphaeropleales (Chlorophyceae).</title>
        <authorList>
            <person name="Lemieux C."/>
            <person name="Vincent A.T."/>
            <person name="Labarre A."/>
            <person name="Otis C."/>
            <person name="Turmel M."/>
        </authorList>
    </citation>
    <scope>NUCLEOTIDE SEQUENCE</scope>
</reference>
<dbReference type="CDD" id="cd01651">
    <property type="entry name" value="RT_G2_intron"/>
    <property type="match status" value="1"/>
</dbReference>
<dbReference type="Gene3D" id="1.10.30.50">
    <property type="match status" value="1"/>
</dbReference>
<dbReference type="InterPro" id="IPR003615">
    <property type="entry name" value="HNH_nuc"/>
</dbReference>
<dbReference type="InterPro" id="IPR013597">
    <property type="entry name" value="Mat_intron_G2"/>
</dbReference>
<dbReference type="Pfam" id="PF01844">
    <property type="entry name" value="HNH"/>
    <property type="match status" value="1"/>
</dbReference>
<dbReference type="EMBL" id="KT625383">
    <property type="protein sequence ID" value="ALO21699.1"/>
    <property type="molecule type" value="Genomic_DNA"/>
</dbReference>
<dbReference type="InterPro" id="IPR051083">
    <property type="entry name" value="GrpII_Intron_Splice-Mob/Def"/>
</dbReference>
<dbReference type="InterPro" id="IPR000477">
    <property type="entry name" value="RT_dom"/>
</dbReference>
<keyword evidence="2" id="KW-0934">Plastid</keyword>
<accession>A0A0S2IE03</accession>
<keyword evidence="2" id="KW-0540">Nuclease</keyword>
<dbReference type="PANTHER" id="PTHR34047:SF8">
    <property type="entry name" value="PROTEIN YKFC"/>
    <property type="match status" value="1"/>
</dbReference>
<dbReference type="InterPro" id="IPR043502">
    <property type="entry name" value="DNA/RNA_pol_sf"/>
</dbReference>
<geneLocation type="chloroplast" evidence="2"/>
<gene>
    <name evidence="2" type="primary">orf585</name>
</gene>
<sequence length="585" mass="67300">MVEKVETLQIDIALAYKNKLHKRLRKLSNILIRSKAAHIIAVKRVATNKGVRSPGWSVPRVPITTNREYQKLVDDLYSITRNPNSYKSAPLYRVMIPKPNQPGVYRPLSVPSYTDRALQALYHLALDPIAESEAAKYSYGFRKGRSPIWAAVKLQSLLNTANISVPNIIELDIEKFFDRICHKYIQENIPIIHPNILNQWLKCGYIHAPSMLNANQELNPTEMGVPQGGIISPTISNMVLDGLGTFDDSPSEIFTIRFADDVIVLVRQNATSQSEPNKVLELIAKNLAIRGLNYSQNKTKITPLHLITRPRRFNFVGFEFLVFTKVNKRFKNIGEYTQKCVIRPLPSNIKAHKEKISRILTNSISISTAISKINPIITGFSNYYRFGNSSRTFASLSRWLYFKMTRWLFRTKGWSTERVNKHLTDQQEHPNCPSPGGWFWTYGSWRGRKYDNRVIFLKRYFKNFPIIYIRKRIPSQLNYYDLNDRAIIHKFQLDMSPGRRSKLLAASEFRCRLCGCDLTDSNYEIHHILPIALGGKDLDKNLAPLCRTPCHRNVTAAVRGLPFSLDECEIYIDKGVLILPERYVR</sequence>
<keyword evidence="2" id="KW-0378">Hydrolase</keyword>
<dbReference type="SUPFAM" id="SSF56672">
    <property type="entry name" value="DNA/RNA polymerases"/>
    <property type="match status" value="1"/>
</dbReference>
<dbReference type="PROSITE" id="PS50878">
    <property type="entry name" value="RT_POL"/>
    <property type="match status" value="1"/>
</dbReference>